<evidence type="ECO:0000313" key="1">
    <source>
        <dbReference type="EMBL" id="KAJ7570502.1"/>
    </source>
</evidence>
<organism evidence="1 2">
    <name type="scientific">Diphasiastrum complanatum</name>
    <name type="common">Issler's clubmoss</name>
    <name type="synonym">Lycopodium complanatum</name>
    <dbReference type="NCBI Taxonomy" id="34168"/>
    <lineage>
        <taxon>Eukaryota</taxon>
        <taxon>Viridiplantae</taxon>
        <taxon>Streptophyta</taxon>
        <taxon>Embryophyta</taxon>
        <taxon>Tracheophyta</taxon>
        <taxon>Lycopodiopsida</taxon>
        <taxon>Lycopodiales</taxon>
        <taxon>Lycopodiaceae</taxon>
        <taxon>Lycopodioideae</taxon>
        <taxon>Diphasiastrum</taxon>
    </lineage>
</organism>
<evidence type="ECO:0000313" key="2">
    <source>
        <dbReference type="Proteomes" id="UP001162992"/>
    </source>
</evidence>
<protein>
    <submittedName>
        <fullName evidence="1">Uncharacterized protein</fullName>
    </submittedName>
</protein>
<accession>A0ACC2EVP6</accession>
<dbReference type="EMBL" id="CM055092">
    <property type="protein sequence ID" value="KAJ7570502.1"/>
    <property type="molecule type" value="Genomic_DNA"/>
</dbReference>
<comment type="caution">
    <text evidence="1">The sequence shown here is derived from an EMBL/GenBank/DDBJ whole genome shotgun (WGS) entry which is preliminary data.</text>
</comment>
<proteinExistence type="predicted"/>
<sequence length="100" mass="11235">MTCFKKKLQTRGWLSHVYQIFPSHGKIWILDPDDRHVCHSETDHADHSTTSNLCSIEISSGSISSQLMKTRMSCLSVDDTSSHANHVRLVLFLVLLLGSP</sequence>
<keyword evidence="2" id="KW-1185">Reference proteome</keyword>
<dbReference type="Proteomes" id="UP001162992">
    <property type="component" value="Chromosome 1"/>
</dbReference>
<name>A0ACC2EVP6_DIPCM</name>
<gene>
    <name evidence="1" type="ORF">O6H91_01G122800</name>
</gene>
<reference evidence="2" key="1">
    <citation type="journal article" date="2024" name="Proc. Natl. Acad. Sci. U.S.A.">
        <title>Extraordinary preservation of gene collinearity over three hundred million years revealed in homosporous lycophytes.</title>
        <authorList>
            <person name="Li C."/>
            <person name="Wickell D."/>
            <person name="Kuo L.Y."/>
            <person name="Chen X."/>
            <person name="Nie B."/>
            <person name="Liao X."/>
            <person name="Peng D."/>
            <person name="Ji J."/>
            <person name="Jenkins J."/>
            <person name="Williams M."/>
            <person name="Shu S."/>
            <person name="Plott C."/>
            <person name="Barry K."/>
            <person name="Rajasekar S."/>
            <person name="Grimwood J."/>
            <person name="Han X."/>
            <person name="Sun S."/>
            <person name="Hou Z."/>
            <person name="He W."/>
            <person name="Dai G."/>
            <person name="Sun C."/>
            <person name="Schmutz J."/>
            <person name="Leebens-Mack J.H."/>
            <person name="Li F.W."/>
            <person name="Wang L."/>
        </authorList>
    </citation>
    <scope>NUCLEOTIDE SEQUENCE [LARGE SCALE GENOMIC DNA]</scope>
    <source>
        <strain evidence="2">cv. PW_Plant_1</strain>
    </source>
</reference>